<name>A0A3N4IG94_ASCIM</name>
<gene>
    <name evidence="2" type="ORF">BJ508DRAFT_323002</name>
</gene>
<proteinExistence type="predicted"/>
<dbReference type="PANTHER" id="PTHR33973">
    <property type="entry name" value="OS07G0153300 PROTEIN"/>
    <property type="match status" value="1"/>
</dbReference>
<evidence type="ECO:0000256" key="1">
    <source>
        <dbReference type="SAM" id="MobiDB-lite"/>
    </source>
</evidence>
<dbReference type="PANTHER" id="PTHR33973:SF4">
    <property type="entry name" value="OS07G0153300 PROTEIN"/>
    <property type="match status" value="1"/>
</dbReference>
<dbReference type="Proteomes" id="UP000275078">
    <property type="component" value="Unassembled WGS sequence"/>
</dbReference>
<dbReference type="EMBL" id="ML119655">
    <property type="protein sequence ID" value="RPA85175.1"/>
    <property type="molecule type" value="Genomic_DNA"/>
</dbReference>
<dbReference type="OrthoDB" id="3340520at2759"/>
<keyword evidence="3" id="KW-1185">Reference proteome</keyword>
<sequence>MPSITMWSTPRKSATEPLSSISQGGVPVSHSIPAMPVDTRLSSFPKFVMKPTTSILPNAHLLRPQSTFFAETNSSTPRVENAAFEYTATPYSHGTLDKYDQYHRYGHFNQEAVMPSTYLLSTIPTVLLLLSLLLHLTSPTSKTKQPPKRPQHPQTENPPSPILYNCITSHRRTSPKKHAFTYRYMMTGFPIDLRGTIGHTISYGRAESGRQTIFTVDEREHLYRGEGSLRSKLNVVLRERGYNPEEYPLAYLVTAPKVFGFGPNPVSFWYLYDSQHTLRLLLFEANNTTGEKHLYLEPITPSTLTKNGTYKFHFTKRMFISPFSPAGGSYTIFLSDPLRQNLSVTIQLRDTDGTHLLTSSVRECRAGSVQVKDLSTLGAVVFLARVGYSGMLTGLRVLWQGFVLQRVRRLRRFDGEGGA</sequence>
<dbReference type="Pfam" id="PF07103">
    <property type="entry name" value="DUF1365"/>
    <property type="match status" value="1"/>
</dbReference>
<reference evidence="2 3" key="1">
    <citation type="journal article" date="2018" name="Nat. Ecol. Evol.">
        <title>Pezizomycetes genomes reveal the molecular basis of ectomycorrhizal truffle lifestyle.</title>
        <authorList>
            <person name="Murat C."/>
            <person name="Payen T."/>
            <person name="Noel B."/>
            <person name="Kuo A."/>
            <person name="Morin E."/>
            <person name="Chen J."/>
            <person name="Kohler A."/>
            <person name="Krizsan K."/>
            <person name="Balestrini R."/>
            <person name="Da Silva C."/>
            <person name="Montanini B."/>
            <person name="Hainaut M."/>
            <person name="Levati E."/>
            <person name="Barry K.W."/>
            <person name="Belfiori B."/>
            <person name="Cichocki N."/>
            <person name="Clum A."/>
            <person name="Dockter R.B."/>
            <person name="Fauchery L."/>
            <person name="Guy J."/>
            <person name="Iotti M."/>
            <person name="Le Tacon F."/>
            <person name="Lindquist E.A."/>
            <person name="Lipzen A."/>
            <person name="Malagnac F."/>
            <person name="Mello A."/>
            <person name="Molinier V."/>
            <person name="Miyauchi S."/>
            <person name="Poulain J."/>
            <person name="Riccioni C."/>
            <person name="Rubini A."/>
            <person name="Sitrit Y."/>
            <person name="Splivallo R."/>
            <person name="Traeger S."/>
            <person name="Wang M."/>
            <person name="Zifcakova L."/>
            <person name="Wipf D."/>
            <person name="Zambonelli A."/>
            <person name="Paolocci F."/>
            <person name="Nowrousian M."/>
            <person name="Ottonello S."/>
            <person name="Baldrian P."/>
            <person name="Spatafora J.W."/>
            <person name="Henrissat B."/>
            <person name="Nagy L.G."/>
            <person name="Aury J.M."/>
            <person name="Wincker P."/>
            <person name="Grigoriev I.V."/>
            <person name="Bonfante P."/>
            <person name="Martin F.M."/>
        </authorList>
    </citation>
    <scope>NUCLEOTIDE SEQUENCE [LARGE SCALE GENOMIC DNA]</scope>
    <source>
        <strain evidence="2 3">RN42</strain>
    </source>
</reference>
<protein>
    <recommendedName>
        <fullName evidence="4">DUF1365-domain-containing protein</fullName>
    </recommendedName>
</protein>
<dbReference type="InterPro" id="IPR010775">
    <property type="entry name" value="DUF1365"/>
</dbReference>
<feature type="region of interest" description="Disordered" evidence="1">
    <location>
        <begin position="139"/>
        <end position="163"/>
    </location>
</feature>
<evidence type="ECO:0008006" key="4">
    <source>
        <dbReference type="Google" id="ProtNLM"/>
    </source>
</evidence>
<dbReference type="AlphaFoldDB" id="A0A3N4IG94"/>
<feature type="region of interest" description="Disordered" evidence="1">
    <location>
        <begin position="1"/>
        <end position="25"/>
    </location>
</feature>
<accession>A0A3N4IG94</accession>
<evidence type="ECO:0000313" key="2">
    <source>
        <dbReference type="EMBL" id="RPA85175.1"/>
    </source>
</evidence>
<feature type="compositionally biased region" description="Polar residues" evidence="1">
    <location>
        <begin position="1"/>
        <end position="23"/>
    </location>
</feature>
<evidence type="ECO:0000313" key="3">
    <source>
        <dbReference type="Proteomes" id="UP000275078"/>
    </source>
</evidence>
<organism evidence="2 3">
    <name type="scientific">Ascobolus immersus RN42</name>
    <dbReference type="NCBI Taxonomy" id="1160509"/>
    <lineage>
        <taxon>Eukaryota</taxon>
        <taxon>Fungi</taxon>
        <taxon>Dikarya</taxon>
        <taxon>Ascomycota</taxon>
        <taxon>Pezizomycotina</taxon>
        <taxon>Pezizomycetes</taxon>
        <taxon>Pezizales</taxon>
        <taxon>Ascobolaceae</taxon>
        <taxon>Ascobolus</taxon>
    </lineage>
</organism>